<evidence type="ECO:0000256" key="1">
    <source>
        <dbReference type="SAM" id="SignalP"/>
    </source>
</evidence>
<name>A0A8J2RGZ9_9CRUS</name>
<evidence type="ECO:0000313" key="2">
    <source>
        <dbReference type="EMBL" id="CAH0102669.1"/>
    </source>
</evidence>
<gene>
    <name evidence="2" type="ORF">DGAL_LOCUS5112</name>
</gene>
<accession>A0A8J2RGZ9</accession>
<evidence type="ECO:0000313" key="3">
    <source>
        <dbReference type="Proteomes" id="UP000789390"/>
    </source>
</evidence>
<protein>
    <submittedName>
        <fullName evidence="2">Uncharacterized protein</fullName>
    </submittedName>
</protein>
<keyword evidence="1" id="KW-0732">Signal</keyword>
<dbReference type="AlphaFoldDB" id="A0A8J2RGZ9"/>
<reference evidence="2" key="1">
    <citation type="submission" date="2021-11" db="EMBL/GenBank/DDBJ databases">
        <authorList>
            <person name="Schell T."/>
        </authorList>
    </citation>
    <scope>NUCLEOTIDE SEQUENCE</scope>
    <source>
        <strain evidence="2">M5</strain>
    </source>
</reference>
<dbReference type="Proteomes" id="UP000789390">
    <property type="component" value="Unassembled WGS sequence"/>
</dbReference>
<keyword evidence="3" id="KW-1185">Reference proteome</keyword>
<comment type="caution">
    <text evidence="2">The sequence shown here is derived from an EMBL/GenBank/DDBJ whole genome shotgun (WGS) entry which is preliminary data.</text>
</comment>
<proteinExistence type="predicted"/>
<feature type="chain" id="PRO_5035278141" evidence="1">
    <location>
        <begin position="20"/>
        <end position="62"/>
    </location>
</feature>
<dbReference type="EMBL" id="CAKKLH010000090">
    <property type="protein sequence ID" value="CAH0102669.1"/>
    <property type="molecule type" value="Genomic_DNA"/>
</dbReference>
<organism evidence="2 3">
    <name type="scientific">Daphnia galeata</name>
    <dbReference type="NCBI Taxonomy" id="27404"/>
    <lineage>
        <taxon>Eukaryota</taxon>
        <taxon>Metazoa</taxon>
        <taxon>Ecdysozoa</taxon>
        <taxon>Arthropoda</taxon>
        <taxon>Crustacea</taxon>
        <taxon>Branchiopoda</taxon>
        <taxon>Diplostraca</taxon>
        <taxon>Cladocera</taxon>
        <taxon>Anomopoda</taxon>
        <taxon>Daphniidae</taxon>
        <taxon>Daphnia</taxon>
    </lineage>
</organism>
<sequence>MMAIKVLFFVAFVVAAVFAVEDKSNNQQDLETSEGHLRGFYGGFGGLGYGGYGAYGGRIWLV</sequence>
<feature type="signal peptide" evidence="1">
    <location>
        <begin position="1"/>
        <end position="19"/>
    </location>
</feature>